<evidence type="ECO:0000256" key="9">
    <source>
        <dbReference type="ARBA" id="ARBA00023125"/>
    </source>
</evidence>
<evidence type="ECO:0000256" key="8">
    <source>
        <dbReference type="ARBA" id="ARBA00022840"/>
    </source>
</evidence>
<sequence>MPTMNFSPTGEQQAVIDHRGGHLQVIACAGAGKTEAISRRTVSLIEEGTEPGEIIAFTFTERAAASLKNRITKRVAESKGLAFLDRLSPMFVGTIHAYCFRLLQDFVPELGNHDLLDENQLAGLLSREEKNLELKKIVPEGKHWSSIGEFLRNADIVENELIPSKELGDTPFATSFRKYVETLDRYRYLTFGRLITKAVEALETTEVAKKVRANLRHLIVDEYQDINPAQEKLIRLLAKSPVQLTVVADDDQAIYQWRGSDVKMMQGFSKRYKGTTSLKLSENRRSRPAIIEVANRFAATIQPRLEKAMIPCRKAAAPEVVAWSAETDAREAEIIAESIERLGQAGFRYRDIAILFRSVRTAAPPLLAELDARGIPYRCGGRAGLFQQPEMQALGKLYAWLSDNDWKPQRYSEMQPVDFDDLLAEIRKHFPKAESEKELRAYLESWKAAASTNASPVNLVRDYYVLLYRLGVRTLDLADPLAVNRLGTLARFSQLFADFESVTRRARNVEEQGKSTYRGGQDRGKYFYGRLFNYLQFYALDSYTEFEGEETFATDAVDILTVHQSKGLEWPVVFVPSLVEGRFPSRKSGNEQNWLLTEDVFPEEVRKRYEGSETEERRLFYVAMTRARDTLYLSHFEKKSNKFKPSRFLTQLFGDVKRLETLPVPKKPEAAPHGTDELPVVTFSELAAYETCPLQYRLSSLLGFQSQLATELGYGKAIHHILRHVAEFTQQAGKKPTKKQLEAIFNDHFYLPFANLPLFENLRERANALVHKYIDHHGDDLLRVWQTERPFELHLGGANVTGRADVILDREGGVTNKLALVDYKTANDSKQDDLFAFQLQIYAAAGRGEGLDVVAARVHHLKETRREDVPIDTVRIRTAKARALALVEGIAEGDFPERPGKEKCTRCDVRAVCKHAACGKYDL</sequence>
<protein>
    <recommendedName>
        <fullName evidence="13">DNA 3'-5' helicase</fullName>
        <ecNumber evidence="13">5.6.2.4</ecNumber>
    </recommendedName>
    <alternativeName>
        <fullName evidence="14">DNA 3'-5' helicase II</fullName>
    </alternativeName>
</protein>
<dbReference type="Pfam" id="PF13361">
    <property type="entry name" value="UvrD_C"/>
    <property type="match status" value="2"/>
</dbReference>
<dbReference type="RefSeq" id="WP_168219122.1">
    <property type="nucleotide sequence ID" value="NZ_CP042425.1"/>
</dbReference>
<dbReference type="EMBL" id="CP042425">
    <property type="protein sequence ID" value="QEL17383.1"/>
    <property type="molecule type" value="Genomic_DNA"/>
</dbReference>
<feature type="binding site" evidence="16">
    <location>
        <begin position="27"/>
        <end position="34"/>
    </location>
    <ligand>
        <name>ATP</name>
        <dbReference type="ChEBI" id="CHEBI:30616"/>
    </ligand>
</feature>
<comment type="similarity">
    <text evidence="1">Belongs to the helicase family. UvrD subfamily.</text>
</comment>
<dbReference type="InterPro" id="IPR013986">
    <property type="entry name" value="DExx_box_DNA_helicase_dom_sf"/>
</dbReference>
<dbReference type="EC" id="5.6.2.4" evidence="13"/>
<dbReference type="PROSITE" id="PS51198">
    <property type="entry name" value="UVRD_HELICASE_ATP_BIND"/>
    <property type="match status" value="1"/>
</dbReference>
<dbReference type="GO" id="GO:0004527">
    <property type="term" value="F:exonuclease activity"/>
    <property type="evidence" value="ECO:0007669"/>
    <property type="project" value="UniProtKB-KW"/>
</dbReference>
<evidence type="ECO:0000259" key="17">
    <source>
        <dbReference type="PROSITE" id="PS51198"/>
    </source>
</evidence>
<keyword evidence="3 16" id="KW-0547">Nucleotide-binding</keyword>
<dbReference type="CDD" id="cd18807">
    <property type="entry name" value="SF1_C_UvrD"/>
    <property type="match status" value="1"/>
</dbReference>
<evidence type="ECO:0000256" key="10">
    <source>
        <dbReference type="ARBA" id="ARBA00023204"/>
    </source>
</evidence>
<dbReference type="KEGG" id="lrs:PX52LOC_04370"/>
<dbReference type="InterPro" id="IPR011604">
    <property type="entry name" value="PDDEXK-like_dom_sf"/>
</dbReference>
<dbReference type="AlphaFoldDB" id="A0A5C1AGL0"/>
<dbReference type="InterPro" id="IPR000212">
    <property type="entry name" value="DNA_helicase_UvrD/REP"/>
</dbReference>
<keyword evidence="8 16" id="KW-0067">ATP-binding</keyword>
<dbReference type="GO" id="GO:0003677">
    <property type="term" value="F:DNA binding"/>
    <property type="evidence" value="ECO:0007669"/>
    <property type="project" value="UniProtKB-KW"/>
</dbReference>
<keyword evidence="4" id="KW-0227">DNA damage</keyword>
<dbReference type="GO" id="GO:0000725">
    <property type="term" value="P:recombinational repair"/>
    <property type="evidence" value="ECO:0007669"/>
    <property type="project" value="TreeGrafter"/>
</dbReference>
<dbReference type="Gene3D" id="3.40.50.300">
    <property type="entry name" value="P-loop containing nucleotide triphosphate hydrolases"/>
    <property type="match status" value="2"/>
</dbReference>
<evidence type="ECO:0000256" key="4">
    <source>
        <dbReference type="ARBA" id="ARBA00022763"/>
    </source>
</evidence>
<dbReference type="InterPro" id="IPR027417">
    <property type="entry name" value="P-loop_NTPase"/>
</dbReference>
<evidence type="ECO:0000256" key="12">
    <source>
        <dbReference type="ARBA" id="ARBA00034617"/>
    </source>
</evidence>
<dbReference type="Pfam" id="PF12705">
    <property type="entry name" value="PDDEXK_1"/>
    <property type="match status" value="1"/>
</dbReference>
<keyword evidence="9" id="KW-0238">DNA-binding</keyword>
<evidence type="ECO:0000256" key="2">
    <source>
        <dbReference type="ARBA" id="ARBA00022722"/>
    </source>
</evidence>
<evidence type="ECO:0000256" key="13">
    <source>
        <dbReference type="ARBA" id="ARBA00034808"/>
    </source>
</evidence>
<dbReference type="SUPFAM" id="SSF52540">
    <property type="entry name" value="P-loop containing nucleoside triphosphate hydrolases"/>
    <property type="match status" value="1"/>
</dbReference>
<comment type="catalytic activity">
    <reaction evidence="15">
        <text>ATP + H2O = ADP + phosphate + H(+)</text>
        <dbReference type="Rhea" id="RHEA:13065"/>
        <dbReference type="ChEBI" id="CHEBI:15377"/>
        <dbReference type="ChEBI" id="CHEBI:15378"/>
        <dbReference type="ChEBI" id="CHEBI:30616"/>
        <dbReference type="ChEBI" id="CHEBI:43474"/>
        <dbReference type="ChEBI" id="CHEBI:456216"/>
        <dbReference type="EC" id="5.6.2.4"/>
    </reaction>
</comment>
<keyword evidence="2" id="KW-0540">Nuclease</keyword>
<dbReference type="InterPro" id="IPR014017">
    <property type="entry name" value="DNA_helicase_UvrD-like_C"/>
</dbReference>
<evidence type="ECO:0000313" key="19">
    <source>
        <dbReference type="EMBL" id="QEL17383.1"/>
    </source>
</evidence>
<keyword evidence="7" id="KW-0269">Exonuclease</keyword>
<dbReference type="Gene3D" id="1.10.10.160">
    <property type="match status" value="1"/>
</dbReference>
<evidence type="ECO:0000256" key="15">
    <source>
        <dbReference type="ARBA" id="ARBA00048988"/>
    </source>
</evidence>
<evidence type="ECO:0000256" key="6">
    <source>
        <dbReference type="ARBA" id="ARBA00022806"/>
    </source>
</evidence>
<dbReference type="Gene3D" id="1.10.486.10">
    <property type="entry name" value="PCRA, domain 4"/>
    <property type="match status" value="1"/>
</dbReference>
<feature type="domain" description="UvrD-like helicase ATP-binding" evidence="17">
    <location>
        <begin position="6"/>
        <end position="287"/>
    </location>
</feature>
<keyword evidence="5 16" id="KW-0378">Hydrolase</keyword>
<dbReference type="PROSITE" id="PS51217">
    <property type="entry name" value="UVRD_HELICASE_CTER"/>
    <property type="match status" value="1"/>
</dbReference>
<keyword evidence="11" id="KW-0413">Isomerase</keyword>
<evidence type="ECO:0000256" key="1">
    <source>
        <dbReference type="ARBA" id="ARBA00009922"/>
    </source>
</evidence>
<dbReference type="GO" id="GO:0043138">
    <property type="term" value="F:3'-5' DNA helicase activity"/>
    <property type="evidence" value="ECO:0007669"/>
    <property type="project" value="UniProtKB-EC"/>
</dbReference>
<dbReference type="Pfam" id="PF00580">
    <property type="entry name" value="UvrD-helicase"/>
    <property type="match status" value="1"/>
</dbReference>
<feature type="domain" description="UvrD-like helicase C-terminal" evidence="18">
    <location>
        <begin position="288"/>
        <end position="567"/>
    </location>
</feature>
<evidence type="ECO:0000256" key="5">
    <source>
        <dbReference type="ARBA" id="ARBA00022801"/>
    </source>
</evidence>
<gene>
    <name evidence="19" type="ORF">PX52LOC_04370</name>
</gene>
<evidence type="ECO:0000256" key="16">
    <source>
        <dbReference type="PROSITE-ProRule" id="PRU00560"/>
    </source>
</evidence>
<evidence type="ECO:0000256" key="11">
    <source>
        <dbReference type="ARBA" id="ARBA00023235"/>
    </source>
</evidence>
<keyword evidence="20" id="KW-1185">Reference proteome</keyword>
<dbReference type="Gene3D" id="3.90.320.10">
    <property type="match status" value="1"/>
</dbReference>
<keyword evidence="6 16" id="KW-0347">Helicase</keyword>
<dbReference type="PANTHER" id="PTHR11070:SF2">
    <property type="entry name" value="ATP-DEPENDENT DNA HELICASE SRS2"/>
    <property type="match status" value="1"/>
</dbReference>
<dbReference type="InterPro" id="IPR038726">
    <property type="entry name" value="PDDEXK_AddAB-type"/>
</dbReference>
<evidence type="ECO:0000256" key="14">
    <source>
        <dbReference type="ARBA" id="ARBA00034923"/>
    </source>
</evidence>
<dbReference type="InterPro" id="IPR014016">
    <property type="entry name" value="UvrD-like_ATP-bd"/>
</dbReference>
<evidence type="ECO:0000313" key="20">
    <source>
        <dbReference type="Proteomes" id="UP000324974"/>
    </source>
</evidence>
<keyword evidence="10" id="KW-0234">DNA repair</keyword>
<name>A0A5C1AGL0_9BACT</name>
<dbReference type="CDD" id="cd17932">
    <property type="entry name" value="DEXQc_UvrD"/>
    <property type="match status" value="1"/>
</dbReference>
<organism evidence="19 20">
    <name type="scientific">Limnoglobus roseus</name>
    <dbReference type="NCBI Taxonomy" id="2598579"/>
    <lineage>
        <taxon>Bacteria</taxon>
        <taxon>Pseudomonadati</taxon>
        <taxon>Planctomycetota</taxon>
        <taxon>Planctomycetia</taxon>
        <taxon>Gemmatales</taxon>
        <taxon>Gemmataceae</taxon>
        <taxon>Limnoglobus</taxon>
    </lineage>
</organism>
<evidence type="ECO:0000259" key="18">
    <source>
        <dbReference type="PROSITE" id="PS51217"/>
    </source>
</evidence>
<evidence type="ECO:0000256" key="7">
    <source>
        <dbReference type="ARBA" id="ARBA00022839"/>
    </source>
</evidence>
<evidence type="ECO:0000256" key="3">
    <source>
        <dbReference type="ARBA" id="ARBA00022741"/>
    </source>
</evidence>
<dbReference type="GO" id="GO:0005524">
    <property type="term" value="F:ATP binding"/>
    <property type="evidence" value="ECO:0007669"/>
    <property type="project" value="UniProtKB-UniRule"/>
</dbReference>
<reference evidence="20" key="1">
    <citation type="submission" date="2019-08" db="EMBL/GenBank/DDBJ databases">
        <title>Limnoglobus roseus gen. nov., sp. nov., a novel freshwater planctomycete with a giant genome from the family Gemmataceae.</title>
        <authorList>
            <person name="Kulichevskaya I.S."/>
            <person name="Naumoff D.G."/>
            <person name="Miroshnikov K."/>
            <person name="Ivanova A."/>
            <person name="Philippov D.A."/>
            <person name="Hakobyan A."/>
            <person name="Rijpstra I.C."/>
            <person name="Sinninghe Damste J.S."/>
            <person name="Liesack W."/>
            <person name="Dedysh S.N."/>
        </authorList>
    </citation>
    <scope>NUCLEOTIDE SEQUENCE [LARGE SCALE GENOMIC DNA]</scope>
    <source>
        <strain evidence="20">PX52</strain>
    </source>
</reference>
<proteinExistence type="inferred from homology"/>
<comment type="catalytic activity">
    <reaction evidence="12">
        <text>Couples ATP hydrolysis with the unwinding of duplex DNA by translocating in the 3'-5' direction.</text>
        <dbReference type="EC" id="5.6.2.4"/>
    </reaction>
</comment>
<dbReference type="Proteomes" id="UP000324974">
    <property type="component" value="Chromosome"/>
</dbReference>
<accession>A0A5C1AGL0</accession>
<dbReference type="PANTHER" id="PTHR11070">
    <property type="entry name" value="UVRD / RECB / PCRA DNA HELICASE FAMILY MEMBER"/>
    <property type="match status" value="1"/>
</dbReference>